<dbReference type="SMART" id="SM01019">
    <property type="entry name" value="B3"/>
    <property type="match status" value="1"/>
</dbReference>
<evidence type="ECO:0000256" key="4">
    <source>
        <dbReference type="ARBA" id="ARBA00023163"/>
    </source>
</evidence>
<organism evidence="8 9">
    <name type="scientific">Lithocarpus litseifolius</name>
    <dbReference type="NCBI Taxonomy" id="425828"/>
    <lineage>
        <taxon>Eukaryota</taxon>
        <taxon>Viridiplantae</taxon>
        <taxon>Streptophyta</taxon>
        <taxon>Embryophyta</taxon>
        <taxon>Tracheophyta</taxon>
        <taxon>Spermatophyta</taxon>
        <taxon>Magnoliopsida</taxon>
        <taxon>eudicotyledons</taxon>
        <taxon>Gunneridae</taxon>
        <taxon>Pentapetalae</taxon>
        <taxon>rosids</taxon>
        <taxon>fabids</taxon>
        <taxon>Fagales</taxon>
        <taxon>Fagaceae</taxon>
        <taxon>Lithocarpus</taxon>
    </lineage>
</organism>
<accession>A0AAW2BSR7</accession>
<dbReference type="Pfam" id="PF05678">
    <property type="entry name" value="VQ"/>
    <property type="match status" value="1"/>
</dbReference>
<evidence type="ECO:0000313" key="8">
    <source>
        <dbReference type="EMBL" id="KAK9988361.1"/>
    </source>
</evidence>
<dbReference type="AlphaFoldDB" id="A0AAW2BSR7"/>
<evidence type="ECO:0000313" key="9">
    <source>
        <dbReference type="Proteomes" id="UP001459277"/>
    </source>
</evidence>
<feature type="domain" description="TF-B3" evidence="7">
    <location>
        <begin position="266"/>
        <end position="357"/>
    </location>
</feature>
<dbReference type="EMBL" id="JAZDWU010000010">
    <property type="protein sequence ID" value="KAK9988361.1"/>
    <property type="molecule type" value="Genomic_DNA"/>
</dbReference>
<dbReference type="PROSITE" id="PS50863">
    <property type="entry name" value="B3"/>
    <property type="match status" value="1"/>
</dbReference>
<feature type="compositionally biased region" description="Basic residues" evidence="6">
    <location>
        <begin position="419"/>
        <end position="429"/>
    </location>
</feature>
<dbReference type="InterPro" id="IPR008889">
    <property type="entry name" value="VQ"/>
</dbReference>
<feature type="compositionally biased region" description="Low complexity" evidence="6">
    <location>
        <begin position="192"/>
        <end position="201"/>
    </location>
</feature>
<protein>
    <recommendedName>
        <fullName evidence="7">TF-B3 domain-containing protein</fullName>
    </recommendedName>
</protein>
<feature type="compositionally biased region" description="Basic and acidic residues" evidence="6">
    <location>
        <begin position="367"/>
        <end position="409"/>
    </location>
</feature>
<feature type="region of interest" description="Disordered" evidence="6">
    <location>
        <begin position="37"/>
        <end position="90"/>
    </location>
</feature>
<dbReference type="CDD" id="cd10017">
    <property type="entry name" value="B3_DNA"/>
    <property type="match status" value="1"/>
</dbReference>
<name>A0AAW2BSR7_9ROSI</name>
<feature type="compositionally biased region" description="Basic residues" evidence="6">
    <location>
        <begin position="61"/>
        <end position="73"/>
    </location>
</feature>
<sequence>MVESKQSYEECRRKRIEENKKRMEELNLGKLALAFKASTPKSSPVKRPRVTPDISSLPVRRSSRIASKTRVRTAKNLSRKPPPSKPPVIRFESADPYPTAFVKADLSSFKQVVQMLTGSSNQATAVPDPPSETKAKMVESKRSYEECRKQRLEENKKRMEELNIGKLALALKASSTTPKSSPAKQVKRPRVSLDVSSVPVRRSSRTANKPPPNYKEVPIEPLGSLRRSYRRGSLLNRFYASDGARQDAIERAEQLESDLGSDFPTFLKPMLQSHVSGGFWLGLPVYFCKEHLPDADEMITLLDEDEDEFPTKYLAEKNGLSGGWRGFAIDHELVDGDALVFQLINPTTFKVYIIRASELPYDEDKDSDASKLDNKDKDKDSDASKLDNKDKDKDSDASKLDNEDKDKDSGASQLDRIAKRTRASRKRSL</sequence>
<evidence type="ECO:0000256" key="6">
    <source>
        <dbReference type="SAM" id="MobiDB-lite"/>
    </source>
</evidence>
<comment type="caution">
    <text evidence="8">The sequence shown here is derived from an EMBL/GenBank/DDBJ whole genome shotgun (WGS) entry which is preliminary data.</text>
</comment>
<evidence type="ECO:0000259" key="7">
    <source>
        <dbReference type="PROSITE" id="PS50863"/>
    </source>
</evidence>
<gene>
    <name evidence="8" type="ORF">SO802_028600</name>
</gene>
<comment type="subcellular location">
    <subcellularLocation>
        <location evidence="1">Nucleus</location>
    </subcellularLocation>
</comment>
<keyword evidence="4" id="KW-0804">Transcription</keyword>
<keyword evidence="3" id="KW-0238">DNA-binding</keyword>
<dbReference type="GO" id="GO:0005634">
    <property type="term" value="C:nucleus"/>
    <property type="evidence" value="ECO:0007669"/>
    <property type="project" value="UniProtKB-SubCell"/>
</dbReference>
<feature type="region of interest" description="Disordered" evidence="6">
    <location>
        <begin position="119"/>
        <end position="145"/>
    </location>
</feature>
<keyword evidence="9" id="KW-1185">Reference proteome</keyword>
<evidence type="ECO:0000256" key="2">
    <source>
        <dbReference type="ARBA" id="ARBA00023015"/>
    </source>
</evidence>
<feature type="region of interest" description="Disordered" evidence="6">
    <location>
        <begin position="363"/>
        <end position="429"/>
    </location>
</feature>
<feature type="compositionally biased region" description="Basic and acidic residues" evidence="6">
    <location>
        <begin position="131"/>
        <end position="145"/>
    </location>
</feature>
<evidence type="ECO:0000256" key="1">
    <source>
        <dbReference type="ARBA" id="ARBA00004123"/>
    </source>
</evidence>
<dbReference type="Pfam" id="PF02362">
    <property type="entry name" value="B3"/>
    <property type="match status" value="1"/>
</dbReference>
<proteinExistence type="predicted"/>
<evidence type="ECO:0000256" key="5">
    <source>
        <dbReference type="ARBA" id="ARBA00023242"/>
    </source>
</evidence>
<reference evidence="8 9" key="1">
    <citation type="submission" date="2024-01" db="EMBL/GenBank/DDBJ databases">
        <title>A telomere-to-telomere, gap-free genome of sweet tea (Lithocarpus litseifolius).</title>
        <authorList>
            <person name="Zhou J."/>
        </authorList>
    </citation>
    <scope>NUCLEOTIDE SEQUENCE [LARGE SCALE GENOMIC DNA]</scope>
    <source>
        <strain evidence="8">Zhou-2022a</strain>
        <tissue evidence="8">Leaf</tissue>
    </source>
</reference>
<keyword evidence="2" id="KW-0805">Transcription regulation</keyword>
<dbReference type="InterPro" id="IPR015300">
    <property type="entry name" value="DNA-bd_pseudobarrel_sf"/>
</dbReference>
<dbReference type="Proteomes" id="UP001459277">
    <property type="component" value="Unassembled WGS sequence"/>
</dbReference>
<dbReference type="GO" id="GO:0003677">
    <property type="term" value="F:DNA binding"/>
    <property type="evidence" value="ECO:0007669"/>
    <property type="project" value="UniProtKB-KW"/>
</dbReference>
<dbReference type="PANTHER" id="PTHR31391">
    <property type="entry name" value="B3 DOMAIN-CONTAINING PROTEIN OS11G0197600-RELATED"/>
    <property type="match status" value="1"/>
</dbReference>
<dbReference type="InterPro" id="IPR003340">
    <property type="entry name" value="B3_DNA-bd"/>
</dbReference>
<evidence type="ECO:0000256" key="3">
    <source>
        <dbReference type="ARBA" id="ARBA00023125"/>
    </source>
</evidence>
<dbReference type="SUPFAM" id="SSF101936">
    <property type="entry name" value="DNA-binding pseudobarrel domain"/>
    <property type="match status" value="1"/>
</dbReference>
<feature type="compositionally biased region" description="Polar residues" evidence="6">
    <location>
        <begin position="173"/>
        <end position="183"/>
    </location>
</feature>
<keyword evidence="5" id="KW-0539">Nucleus</keyword>
<dbReference type="InterPro" id="IPR044837">
    <property type="entry name" value="REM16-like"/>
</dbReference>
<dbReference type="PANTHER" id="PTHR31391:SF99">
    <property type="entry name" value="B3 DOMAIN-CONTAINING PROTEIN OS06G0194400"/>
    <property type="match status" value="1"/>
</dbReference>
<feature type="region of interest" description="Disordered" evidence="6">
    <location>
        <begin position="173"/>
        <end position="219"/>
    </location>
</feature>
<dbReference type="Gene3D" id="2.40.330.10">
    <property type="entry name" value="DNA-binding pseudobarrel domain"/>
    <property type="match status" value="1"/>
</dbReference>